<evidence type="ECO:0000259" key="7">
    <source>
        <dbReference type="Pfam" id="PF08124"/>
    </source>
</evidence>
<dbReference type="Gene3D" id="2.70.98.10">
    <property type="match status" value="1"/>
</dbReference>
<evidence type="ECO:0000259" key="6">
    <source>
        <dbReference type="Pfam" id="PF02278"/>
    </source>
</evidence>
<feature type="signal peptide" evidence="5">
    <location>
        <begin position="1"/>
        <end position="21"/>
    </location>
</feature>
<comment type="subunit">
    <text evidence="3">Monomer.</text>
</comment>
<keyword evidence="9" id="KW-1185">Reference proteome</keyword>
<protein>
    <submittedName>
        <fullName evidence="8">Polysaccharide lyase</fullName>
    </submittedName>
</protein>
<dbReference type="InterPro" id="IPR003159">
    <property type="entry name" value="Lyase_8_central_dom"/>
</dbReference>
<keyword evidence="5" id="KW-0732">Signal</keyword>
<proteinExistence type="inferred from homology"/>
<dbReference type="PANTHER" id="PTHR38481:SF1">
    <property type="entry name" value="HYALURONATE LYASE"/>
    <property type="match status" value="1"/>
</dbReference>
<organism evidence="8 9">
    <name type="scientific">Echinicola arenosa</name>
    <dbReference type="NCBI Taxonomy" id="2774144"/>
    <lineage>
        <taxon>Bacteria</taxon>
        <taxon>Pseudomonadati</taxon>
        <taxon>Bacteroidota</taxon>
        <taxon>Cytophagia</taxon>
        <taxon>Cytophagales</taxon>
        <taxon>Cyclobacteriaceae</taxon>
        <taxon>Echinicola</taxon>
    </lineage>
</organism>
<dbReference type="GO" id="GO:0016829">
    <property type="term" value="F:lyase activity"/>
    <property type="evidence" value="ECO:0007669"/>
    <property type="project" value="UniProtKB-KW"/>
</dbReference>
<feature type="chain" id="PRO_5045840818" evidence="5">
    <location>
        <begin position="22"/>
        <end position="669"/>
    </location>
</feature>
<keyword evidence="4" id="KW-0106">Calcium</keyword>
<dbReference type="PANTHER" id="PTHR38481">
    <property type="entry name" value="HYALURONATE LYASE"/>
    <property type="match status" value="1"/>
</dbReference>
<evidence type="ECO:0000313" key="9">
    <source>
        <dbReference type="Proteomes" id="UP000647133"/>
    </source>
</evidence>
<evidence type="ECO:0000313" key="8">
    <source>
        <dbReference type="EMBL" id="MBD8487196.1"/>
    </source>
</evidence>
<evidence type="ECO:0000256" key="5">
    <source>
        <dbReference type="SAM" id="SignalP"/>
    </source>
</evidence>
<dbReference type="Pfam" id="PF08124">
    <property type="entry name" value="Lyase_8_N"/>
    <property type="match status" value="1"/>
</dbReference>
<dbReference type="InterPro" id="IPR011013">
    <property type="entry name" value="Gal_mutarotase_sf_dom"/>
</dbReference>
<feature type="domain" description="Polysaccharide lyase family 8 central" evidence="6">
    <location>
        <begin position="332"/>
        <end position="553"/>
    </location>
</feature>
<evidence type="ECO:0000256" key="3">
    <source>
        <dbReference type="ARBA" id="ARBA00011245"/>
    </source>
</evidence>
<comment type="similarity">
    <text evidence="2">Belongs to the polysaccharide lyase 8 family.</text>
</comment>
<name>A0ABR9AET6_9BACT</name>
<dbReference type="Proteomes" id="UP000647133">
    <property type="component" value="Unassembled WGS sequence"/>
</dbReference>
<dbReference type="InterPro" id="IPR014718">
    <property type="entry name" value="GH-type_carb-bd"/>
</dbReference>
<dbReference type="EMBL" id="JACYTQ010000001">
    <property type="protein sequence ID" value="MBD8487196.1"/>
    <property type="molecule type" value="Genomic_DNA"/>
</dbReference>
<evidence type="ECO:0000256" key="4">
    <source>
        <dbReference type="ARBA" id="ARBA00022837"/>
    </source>
</evidence>
<dbReference type="RefSeq" id="WP_192006981.1">
    <property type="nucleotide sequence ID" value="NZ_JACYTQ010000001.1"/>
</dbReference>
<dbReference type="InterPro" id="IPR012970">
    <property type="entry name" value="Lyase_8_alpha_N"/>
</dbReference>
<gene>
    <name evidence="8" type="ORF">IFO69_00410</name>
</gene>
<dbReference type="SUPFAM" id="SSF74650">
    <property type="entry name" value="Galactose mutarotase-like"/>
    <property type="match status" value="1"/>
</dbReference>
<dbReference type="Gene3D" id="1.50.10.100">
    <property type="entry name" value="Chondroitin AC/alginate lyase"/>
    <property type="match status" value="1"/>
</dbReference>
<comment type="cofactor">
    <cofactor evidence="1">
        <name>Ca(2+)</name>
        <dbReference type="ChEBI" id="CHEBI:29108"/>
    </cofactor>
</comment>
<evidence type="ECO:0000256" key="1">
    <source>
        <dbReference type="ARBA" id="ARBA00001913"/>
    </source>
</evidence>
<accession>A0ABR9AET6</accession>
<reference evidence="8 9" key="1">
    <citation type="submission" date="2020-09" db="EMBL/GenBank/DDBJ databases">
        <title>Echinicola sp. CAU 1574 isolated from sand of Sido Beach.</title>
        <authorList>
            <person name="Kim W."/>
        </authorList>
    </citation>
    <scope>NUCLEOTIDE SEQUENCE [LARGE SCALE GENOMIC DNA]</scope>
    <source>
        <strain evidence="8 9">CAU 1574</strain>
    </source>
</reference>
<evidence type="ECO:0000256" key="2">
    <source>
        <dbReference type="ARBA" id="ARBA00006699"/>
    </source>
</evidence>
<keyword evidence="8" id="KW-0456">Lyase</keyword>
<dbReference type="Pfam" id="PF02278">
    <property type="entry name" value="Lyase_8"/>
    <property type="match status" value="1"/>
</dbReference>
<dbReference type="SUPFAM" id="SSF48230">
    <property type="entry name" value="Chondroitin AC/alginate lyase"/>
    <property type="match status" value="1"/>
</dbReference>
<dbReference type="InterPro" id="IPR008929">
    <property type="entry name" value="Chondroitin_lyas"/>
</dbReference>
<comment type="caution">
    <text evidence="8">The sequence shown here is derived from an EMBL/GenBank/DDBJ whole genome shotgun (WGS) entry which is preliminary data.</text>
</comment>
<dbReference type="InterPro" id="IPR038970">
    <property type="entry name" value="Lyase_8"/>
</dbReference>
<sequence length="669" mass="76930">MFFIKVVCVFSFLVVFTNVRAQIDSGMEKVLGRYRELLLSSTLKENNVNNYLIRFDQSKGRWKDLDYGDKSRSSWDLSSHIRRTKYLALAYSVPSSSKYGQQQMIDCVNLALEEWFEHSYENTNWYPNEVTIPKILSDILILLDEKVKAEYRFKILQTLSEIDIRKTGINFIWLSDNVLHYALLKEDEDLVRKTVEGIISEIQIGGEIGVQEDYSYFFHEERLQQFSYGGAFLGITARIGWELRDTKYAFPKEKLNILSDYLLQGMQWMARGKYTVPATSDRSSSRVDALTSTFDVETLQFMKDLVPEREVEYDRIIKSLMYPTFDELTGAKAFSKGELLAYHQDQFSMFVKVLSERNLPTQSINGENLKGKFMNYGNTYFLRTGKEYTNLMPSWDWDFLPGFTNVTGGVKVNRKPLTGVLSDGQYSLASMDFEIEGSANKKLLSAKKIWFIYDNILVSLIADIHHEGKSSVTTAMDQTRWKGQVYENRGKALTKSGNYEVGNWVFHEGFVYGTHGEDKLGVKLQETSHSWGEINERYKNEKPKSDKVFLPYLISSGESSEYFVCAVPSKELAEEVFKKPTWKVLLNDSSAQVIQTENGIVFGVLWSSGKTYEFNGFSLFVDCPILFIKKESNFTFINPDPKVSTIQIKVNDRSFRVQSDKLNGNTVEL</sequence>
<feature type="domain" description="Polysaccharide lyase 8 N-terminal alpha-helical" evidence="7">
    <location>
        <begin position="48"/>
        <end position="315"/>
    </location>
</feature>